<evidence type="ECO:0000313" key="1">
    <source>
        <dbReference type="EMBL" id="SMQ49970.1"/>
    </source>
</evidence>
<organism evidence="1 2">
    <name type="scientific">Zymoseptoria tritici (strain ST99CH_3D7)</name>
    <dbReference type="NCBI Taxonomy" id="1276538"/>
    <lineage>
        <taxon>Eukaryota</taxon>
        <taxon>Fungi</taxon>
        <taxon>Dikarya</taxon>
        <taxon>Ascomycota</taxon>
        <taxon>Pezizomycotina</taxon>
        <taxon>Dothideomycetes</taxon>
        <taxon>Dothideomycetidae</taxon>
        <taxon>Mycosphaerellales</taxon>
        <taxon>Mycosphaerellaceae</taxon>
        <taxon>Zymoseptoria</taxon>
    </lineage>
</organism>
<name>A0A1X7RRX0_ZYMT9</name>
<sequence>MIPSSRRQRFGLSHRVNRHQICTASATTSPGNGIQTSTVEDSVDDSCSKSTGFSALFRRVRTAVIEKARNSR</sequence>
<keyword evidence="2" id="KW-1185">Reference proteome</keyword>
<dbReference type="AlphaFoldDB" id="A0A1X7RRX0"/>
<reference evidence="1 2" key="1">
    <citation type="submission" date="2016-06" db="EMBL/GenBank/DDBJ databases">
        <authorList>
            <person name="Kjaerup R.B."/>
            <person name="Dalgaard T.S."/>
            <person name="Juul-Madsen H.R."/>
        </authorList>
    </citation>
    <scope>NUCLEOTIDE SEQUENCE [LARGE SCALE GENOMIC DNA]</scope>
</reference>
<dbReference type="EMBL" id="LT853695">
    <property type="protein sequence ID" value="SMQ49970.1"/>
    <property type="molecule type" value="Genomic_DNA"/>
</dbReference>
<proteinExistence type="predicted"/>
<accession>A0A1X7RRX0</accession>
<evidence type="ECO:0000313" key="2">
    <source>
        <dbReference type="Proteomes" id="UP000215127"/>
    </source>
</evidence>
<dbReference type="Proteomes" id="UP000215127">
    <property type="component" value="Chromosome 4"/>
</dbReference>
<gene>
    <name evidence="1" type="ORF">ZT3D7_G5122</name>
</gene>
<protein>
    <submittedName>
        <fullName evidence="1">Uncharacterized protein</fullName>
    </submittedName>
</protein>